<gene>
    <name evidence="2" type="ORF">BJ983_001087</name>
</gene>
<keyword evidence="3" id="KW-1185">Reference proteome</keyword>
<dbReference type="InterPro" id="IPR002925">
    <property type="entry name" value="Dienelactn_hydro"/>
</dbReference>
<dbReference type="EMBL" id="JACCBN010000001">
    <property type="protein sequence ID" value="NYD34985.1"/>
    <property type="molecule type" value="Genomic_DNA"/>
</dbReference>
<accession>A0A7Y9DT28</accession>
<dbReference type="InterPro" id="IPR051049">
    <property type="entry name" value="Dienelactone_hydrolase-like"/>
</dbReference>
<dbReference type="RefSeq" id="WP_179792884.1">
    <property type="nucleotide sequence ID" value="NZ_BAABHP010000004.1"/>
</dbReference>
<dbReference type="InterPro" id="IPR029058">
    <property type="entry name" value="AB_hydrolase_fold"/>
</dbReference>
<evidence type="ECO:0000259" key="1">
    <source>
        <dbReference type="Pfam" id="PF01738"/>
    </source>
</evidence>
<feature type="domain" description="Dienelactone hydrolase" evidence="1">
    <location>
        <begin position="16"/>
        <end position="242"/>
    </location>
</feature>
<dbReference type="Proteomes" id="UP000535890">
    <property type="component" value="Unassembled WGS sequence"/>
</dbReference>
<organism evidence="2 3">
    <name type="scientific">Actinomycetospora corticicola</name>
    <dbReference type="NCBI Taxonomy" id="663602"/>
    <lineage>
        <taxon>Bacteria</taxon>
        <taxon>Bacillati</taxon>
        <taxon>Actinomycetota</taxon>
        <taxon>Actinomycetes</taxon>
        <taxon>Pseudonocardiales</taxon>
        <taxon>Pseudonocardiaceae</taxon>
        <taxon>Actinomycetospora</taxon>
    </lineage>
</organism>
<keyword evidence="2" id="KW-0378">Hydrolase</keyword>
<protein>
    <submittedName>
        <fullName evidence="2">Carboxymethylenebutenolidase</fullName>
        <ecNumber evidence="2">3.1.1.45</ecNumber>
    </submittedName>
</protein>
<evidence type="ECO:0000313" key="2">
    <source>
        <dbReference type="EMBL" id="NYD34985.1"/>
    </source>
</evidence>
<evidence type="ECO:0000313" key="3">
    <source>
        <dbReference type="Proteomes" id="UP000535890"/>
    </source>
</evidence>
<sequence length="246" mass="25412">MTRTELAVETPDGTCRATLHTPDGEGPWPGVVSYPDAGGVRETLAGMADALAARGFAVLVPDIYHRTPYAPFDTSTLFGDPEEFARLTSLAGSLTPNQVVTDAKSLVAALRARAEVASGGLGAAGYCFGGSMAFRAAAAEPDHVAAVATFHGGGLAAPDDPSSPHLLAGSIRAAVYVAAATDDASFDTAAHARLREACDAAGVALTLETYPAAHGFAVPDNPTHDDEADRRHRETLAAFLTEQLLR</sequence>
<proteinExistence type="predicted"/>
<comment type="caution">
    <text evidence="2">The sequence shown here is derived from an EMBL/GenBank/DDBJ whole genome shotgun (WGS) entry which is preliminary data.</text>
</comment>
<dbReference type="PANTHER" id="PTHR46623:SF10">
    <property type="entry name" value="CARBOXYMETHYLENEBUTENOLIDASE HOMOLOG"/>
    <property type="match status" value="1"/>
</dbReference>
<dbReference type="Pfam" id="PF01738">
    <property type="entry name" value="DLH"/>
    <property type="match status" value="1"/>
</dbReference>
<dbReference type="SUPFAM" id="SSF53474">
    <property type="entry name" value="alpha/beta-Hydrolases"/>
    <property type="match status" value="1"/>
</dbReference>
<dbReference type="GO" id="GO:0008806">
    <property type="term" value="F:carboxymethylenebutenolidase activity"/>
    <property type="evidence" value="ECO:0007669"/>
    <property type="project" value="UniProtKB-EC"/>
</dbReference>
<name>A0A7Y9DT28_9PSEU</name>
<reference evidence="2 3" key="1">
    <citation type="submission" date="2020-07" db="EMBL/GenBank/DDBJ databases">
        <title>Sequencing the genomes of 1000 actinobacteria strains.</title>
        <authorList>
            <person name="Klenk H.-P."/>
        </authorList>
    </citation>
    <scope>NUCLEOTIDE SEQUENCE [LARGE SCALE GENOMIC DNA]</scope>
    <source>
        <strain evidence="2 3">DSM 45772</strain>
    </source>
</reference>
<dbReference type="Gene3D" id="3.40.50.1820">
    <property type="entry name" value="alpha/beta hydrolase"/>
    <property type="match status" value="1"/>
</dbReference>
<dbReference type="EC" id="3.1.1.45" evidence="2"/>
<dbReference type="PANTHER" id="PTHR46623">
    <property type="entry name" value="CARBOXYMETHYLENEBUTENOLIDASE-RELATED"/>
    <property type="match status" value="1"/>
</dbReference>
<dbReference type="AlphaFoldDB" id="A0A7Y9DT28"/>